<proteinExistence type="inferred from homology"/>
<evidence type="ECO:0000256" key="3">
    <source>
        <dbReference type="ARBA" id="ARBA00022679"/>
    </source>
</evidence>
<dbReference type="EMBL" id="JX649910">
    <property type="protein sequence ID" value="AGC72709.1"/>
    <property type="molecule type" value="Genomic_DNA"/>
</dbReference>
<dbReference type="GO" id="GO:0032259">
    <property type="term" value="P:methylation"/>
    <property type="evidence" value="ECO:0007669"/>
    <property type="project" value="UniProtKB-KW"/>
</dbReference>
<evidence type="ECO:0000256" key="4">
    <source>
        <dbReference type="PIRNR" id="PIRNR037567"/>
    </source>
</evidence>
<comment type="similarity">
    <text evidence="1 4">Belongs to the trimethylamine methyltransferase family.</text>
</comment>
<dbReference type="AlphaFoldDB" id="L7VYE8"/>
<evidence type="ECO:0000313" key="5">
    <source>
        <dbReference type="EMBL" id="AGC72709.1"/>
    </source>
</evidence>
<dbReference type="GO" id="GO:0008168">
    <property type="term" value="F:methyltransferase activity"/>
    <property type="evidence" value="ECO:0007669"/>
    <property type="project" value="UniProtKB-KW"/>
</dbReference>
<dbReference type="Gene3D" id="3.20.20.480">
    <property type="entry name" value="Trimethylamine methyltransferase-like"/>
    <property type="match status" value="1"/>
</dbReference>
<dbReference type="InterPro" id="IPR010426">
    <property type="entry name" value="MTTB_MeTrfase"/>
</dbReference>
<name>L7VYE8_9BACT</name>
<protein>
    <recommendedName>
        <fullName evidence="4">Methyltransferase</fullName>
        <ecNumber evidence="4">2.1.1.-</ecNumber>
    </recommendedName>
</protein>
<sequence>MQIGGNSLAFGPNGGMVYAQDLVNGRRPGTFTDYQNFVRLSQMAPQLHFAAWEQVSPQDIPVNTRHLHRLLAGFTLADKAVMEAAHGRFITTDCLKMAEIVFGSLDGEPVIGDVINVNSPLRFDDRMLGGLLTYARAGQVTFITPFILAGAMSPVTMAAALAQQNAEALAGIALTQLVRPGAPVIYGGFTTNVDLKSGSPAFGTPEGAWALLVGGQLARFYNLPYRGSGSLTNAQSPDAQASYETMWNLWPAVLAHTNLLMHAVGWLEGGLTASFEKFIIDLENLAMFRHFLAGFAVDDASLALDMIAEVGAGGHHFGTAHTQAQFESAFYQSSLADRQGYENWVQSGGRDTAVRAQHIWQSMLKQYEPPPLDPAIAEALRDFVARRERELVGANLYD</sequence>
<accession>L7VYE8</accession>
<dbReference type="PIRSF" id="PIRSF037567">
    <property type="entry name" value="MTTB_MeTrfase"/>
    <property type="match status" value="1"/>
</dbReference>
<dbReference type="Pfam" id="PF06253">
    <property type="entry name" value="MTTB"/>
    <property type="match status" value="1"/>
</dbReference>
<reference evidence="5" key="1">
    <citation type="submission" date="2012-09" db="EMBL/GenBank/DDBJ databases">
        <title>Metagenomic Characterization of a Microbial Community in Wastewater Detects High Levels of Antibiotic Resistance.</title>
        <authorList>
            <person name="Abrams M."/>
            <person name="Caldwell A."/>
            <person name="Vandaei E."/>
            <person name="Lee W."/>
            <person name="Perrott J."/>
            <person name="Khan S.Y."/>
            <person name="Ta J."/>
            <person name="Romero D."/>
            <person name="Nguyen V."/>
            <person name="Pourmand N."/>
            <person name="Ouverney C.C."/>
        </authorList>
    </citation>
    <scope>NUCLEOTIDE SEQUENCE</scope>
</reference>
<organism evidence="5">
    <name type="scientific">uncultured bacterium A1Q1_fos_2111</name>
    <dbReference type="NCBI Taxonomy" id="1256563"/>
    <lineage>
        <taxon>Bacteria</taxon>
        <taxon>environmental samples</taxon>
    </lineage>
</organism>
<evidence type="ECO:0000256" key="1">
    <source>
        <dbReference type="ARBA" id="ARBA00007137"/>
    </source>
</evidence>
<keyword evidence="3 4" id="KW-0808">Transferase</keyword>
<dbReference type="EC" id="2.1.1.-" evidence="4"/>
<evidence type="ECO:0000256" key="2">
    <source>
        <dbReference type="ARBA" id="ARBA00022603"/>
    </source>
</evidence>
<dbReference type="GO" id="GO:0015948">
    <property type="term" value="P:methanogenesis"/>
    <property type="evidence" value="ECO:0007669"/>
    <property type="project" value="UniProtKB-UniRule"/>
</dbReference>
<keyword evidence="2 5" id="KW-0489">Methyltransferase</keyword>
<dbReference type="InterPro" id="IPR038601">
    <property type="entry name" value="MttB-like_sf"/>
</dbReference>